<sequence length="304" mass="33814">MRAEDRNFGCRIKRDLVYKGYEAVVMENEAFRLTVLPGKGSDLIELLHKPTDTDFAWFTRLGLRPKEAAFHDFQSQYEGGWQEILPNLGGRQMHRGTELAAYGEAALSAWRYDIEEDGPARIRVVFRLELRSLPLAVEKSFEMTSGEAGFRLEERLTNVSPAVVHADWGHHITFGEPFLVPGTRICLPGEDAPYELPAKGSPGGFGVLPAGSGRYALMRPDGIGAEVGWDAEVWPHLWFWRDHGGEASPPYFGSHYNVGLEIFSSPPAATLEDSIDAGTAVRLEPFGTVNASLMFRVLQQPREP</sequence>
<reference evidence="1 2" key="1">
    <citation type="submission" date="2022-10" db="EMBL/GenBank/DDBJ databases">
        <title>Comparative genomic analysis of Cohnella hashimotonis sp. nov., isolated from the International Space Station.</title>
        <authorList>
            <person name="Simpson A."/>
            <person name="Venkateswaran K."/>
        </authorList>
    </citation>
    <scope>NUCLEOTIDE SEQUENCE [LARGE SCALE GENOMIC DNA]</scope>
    <source>
        <strain evidence="1 2">DSM 18997</strain>
    </source>
</reference>
<dbReference type="EMBL" id="JAPDHZ010000002">
    <property type="protein sequence ID" value="MDG0790840.1"/>
    <property type="molecule type" value="Genomic_DNA"/>
</dbReference>
<dbReference type="InterPro" id="IPR014718">
    <property type="entry name" value="GH-type_carb-bd"/>
</dbReference>
<evidence type="ECO:0008006" key="3">
    <source>
        <dbReference type="Google" id="ProtNLM"/>
    </source>
</evidence>
<name>A0A9X4KF79_9BACL</name>
<keyword evidence="2" id="KW-1185">Reference proteome</keyword>
<dbReference type="Gene3D" id="2.70.98.10">
    <property type="match status" value="1"/>
</dbReference>
<dbReference type="RefSeq" id="WP_277564631.1">
    <property type="nucleotide sequence ID" value="NZ_JAPDHZ010000002.1"/>
</dbReference>
<comment type="caution">
    <text evidence="1">The sequence shown here is derived from an EMBL/GenBank/DDBJ whole genome shotgun (WGS) entry which is preliminary data.</text>
</comment>
<dbReference type="Proteomes" id="UP001153387">
    <property type="component" value="Unassembled WGS sequence"/>
</dbReference>
<evidence type="ECO:0000313" key="1">
    <source>
        <dbReference type="EMBL" id="MDG0790840.1"/>
    </source>
</evidence>
<accession>A0A9X4KF79</accession>
<organism evidence="1 2">
    <name type="scientific">Cohnella ginsengisoli</name>
    <dbReference type="NCBI Taxonomy" id="425004"/>
    <lineage>
        <taxon>Bacteria</taxon>
        <taxon>Bacillati</taxon>
        <taxon>Bacillota</taxon>
        <taxon>Bacilli</taxon>
        <taxon>Bacillales</taxon>
        <taxon>Paenibacillaceae</taxon>
        <taxon>Cohnella</taxon>
    </lineage>
</organism>
<dbReference type="GO" id="GO:0030246">
    <property type="term" value="F:carbohydrate binding"/>
    <property type="evidence" value="ECO:0007669"/>
    <property type="project" value="InterPro"/>
</dbReference>
<evidence type="ECO:0000313" key="2">
    <source>
        <dbReference type="Proteomes" id="UP001153387"/>
    </source>
</evidence>
<gene>
    <name evidence="1" type="ORF">OMP38_08170</name>
</gene>
<protein>
    <recommendedName>
        <fullName evidence="3">DUF4432 family protein</fullName>
    </recommendedName>
</protein>
<proteinExistence type="predicted"/>
<dbReference type="AlphaFoldDB" id="A0A9X4KF79"/>